<feature type="region of interest" description="Disordered" evidence="1">
    <location>
        <begin position="1"/>
        <end position="30"/>
    </location>
</feature>
<comment type="caution">
    <text evidence="2">The sequence shown here is derived from an EMBL/GenBank/DDBJ whole genome shotgun (WGS) entry which is preliminary data.</text>
</comment>
<organism evidence="2">
    <name type="scientific">marine sediment metagenome</name>
    <dbReference type="NCBI Taxonomy" id="412755"/>
    <lineage>
        <taxon>unclassified sequences</taxon>
        <taxon>metagenomes</taxon>
        <taxon>ecological metagenomes</taxon>
    </lineage>
</organism>
<dbReference type="EMBL" id="LAZR01005429">
    <property type="protein sequence ID" value="KKN00016.1"/>
    <property type="molecule type" value="Genomic_DNA"/>
</dbReference>
<dbReference type="AlphaFoldDB" id="A0A0F9PG43"/>
<proteinExistence type="predicted"/>
<evidence type="ECO:0000313" key="2">
    <source>
        <dbReference type="EMBL" id="KKN00016.1"/>
    </source>
</evidence>
<accession>A0A0F9PG43</accession>
<gene>
    <name evidence="2" type="ORF">LCGC14_1142040</name>
</gene>
<reference evidence="2" key="1">
    <citation type="journal article" date="2015" name="Nature">
        <title>Complex archaea that bridge the gap between prokaryotes and eukaryotes.</title>
        <authorList>
            <person name="Spang A."/>
            <person name="Saw J.H."/>
            <person name="Jorgensen S.L."/>
            <person name="Zaremba-Niedzwiedzka K."/>
            <person name="Martijn J."/>
            <person name="Lind A.E."/>
            <person name="van Eijk R."/>
            <person name="Schleper C."/>
            <person name="Guy L."/>
            <person name="Ettema T.J."/>
        </authorList>
    </citation>
    <scope>NUCLEOTIDE SEQUENCE</scope>
</reference>
<protein>
    <submittedName>
        <fullName evidence="2">Uncharacterized protein</fullName>
    </submittedName>
</protein>
<evidence type="ECO:0000256" key="1">
    <source>
        <dbReference type="SAM" id="MobiDB-lite"/>
    </source>
</evidence>
<sequence length="196" mass="21506">MGIFGSSSKKIKPAPLPQLSEEGRGAETQLRSFITSGLEGRGLTPEITQRAEQSLLAEIEKQKGVALADLPGRLNRFIPAEDERVRTFATEEIGREAARQRFNVEREFDLIPGQETQEAIDLGLTSVAGEKRLALTLASRFNQQQLRLAQSPTFGSEFSSGLGSGIGQFAGSKQGQESAQQLFSRLFNQSNSFFRQ</sequence>
<name>A0A0F9PG43_9ZZZZ</name>